<sequence length="330" mass="35858">MTLSVHDVTVECERHQRLDRAALTALAPTAADGHRAHLALHLNPEDGTPVLRARRWAGQIATARLVVLAEPLTRATVAALRASWWSRTAVAGAEDVVAVARAAVVQGVWMYDPGRSSGPDYLRTWIVEHVKRHLATVAYPVTVPARVHRRFLRIAAIRARLAVELGRPPEDVEILQCAGEAVTQADLDDERRTRAVRARVVTAEPEAADPRAVAALEVAENAAGEAGWVMAVRSLGLTASEIEIIARHVGLPPYEDLDDRDRSERAVAAHIGVPRSAVRRVLASMRADLGTPGGPFHHLISRMPPGDQEGLGLTRFLHLLDTAPYEPARS</sequence>
<dbReference type="OrthoDB" id="3710257at2"/>
<proteinExistence type="predicted"/>
<dbReference type="EMBL" id="AYXG01000004">
    <property type="protein sequence ID" value="EWC64523.1"/>
    <property type="molecule type" value="Genomic_DNA"/>
</dbReference>
<evidence type="ECO:0000313" key="2">
    <source>
        <dbReference type="Proteomes" id="UP000019277"/>
    </source>
</evidence>
<accession>W7IVY6</accession>
<name>W7IVY6_9PSEU</name>
<dbReference type="Proteomes" id="UP000019277">
    <property type="component" value="Unassembled WGS sequence"/>
</dbReference>
<dbReference type="STRING" id="909613.UO65_0130"/>
<gene>
    <name evidence="1" type="ORF">UO65_0130</name>
</gene>
<organism evidence="1 2">
    <name type="scientific">Actinokineospora spheciospongiae</name>
    <dbReference type="NCBI Taxonomy" id="909613"/>
    <lineage>
        <taxon>Bacteria</taxon>
        <taxon>Bacillati</taxon>
        <taxon>Actinomycetota</taxon>
        <taxon>Actinomycetes</taxon>
        <taxon>Pseudonocardiales</taxon>
        <taxon>Pseudonocardiaceae</taxon>
        <taxon>Actinokineospora</taxon>
    </lineage>
</organism>
<dbReference type="RefSeq" id="WP_035277671.1">
    <property type="nucleotide sequence ID" value="NZ_AYXG01000004.1"/>
</dbReference>
<keyword evidence="2" id="KW-1185">Reference proteome</keyword>
<protein>
    <submittedName>
        <fullName evidence="1">Uncharacterized protein</fullName>
    </submittedName>
</protein>
<dbReference type="AlphaFoldDB" id="W7IVY6"/>
<reference evidence="1 2" key="1">
    <citation type="journal article" date="2014" name="Genome Announc.">
        <title>Draft Genome Sequence of the Antitrypanosomally Active Sponge-Associated Bacterium Actinokineospora sp. Strain EG49.</title>
        <authorList>
            <person name="Harjes J."/>
            <person name="Ryu T."/>
            <person name="Abdelmohsen U.R."/>
            <person name="Moitinho-Silva L."/>
            <person name="Horn H."/>
            <person name="Ravasi T."/>
            <person name="Hentschel U."/>
        </authorList>
    </citation>
    <scope>NUCLEOTIDE SEQUENCE [LARGE SCALE GENOMIC DNA]</scope>
    <source>
        <strain evidence="1 2">EG49</strain>
    </source>
</reference>
<comment type="caution">
    <text evidence="1">The sequence shown here is derived from an EMBL/GenBank/DDBJ whole genome shotgun (WGS) entry which is preliminary data.</text>
</comment>
<evidence type="ECO:0000313" key="1">
    <source>
        <dbReference type="EMBL" id="EWC64523.1"/>
    </source>
</evidence>